<sequence length="807" mass="91758">MLDIAKYKVSVEDLKCKNALDSIDFKTTEEITPIRGIIGQNRAVQAIEFGLKMRQKGYNIYVAGASGIGRSSYTYNLIEKNFKSNNNLKDWVYVNNFKNPNEPIALSFKPGEGKEFKKDIEDIIDKLKYEVPKIFNSKEYEYHSRILMSELETNIESIIKNLNEFARPRGFKFQATDRGLMSIPIKENGELMQDNELGNLTAVEIQKIREEGLKLNQDSKDYIDNIKMCEETYKNKMKDLDKTVGKSLVGFYEQYLINKYGKDEKIKKYIDDLGIDIVTNIDKFKESDDENRQNPMAMLGIMSPKNQEKLFNKYKVNLFIDNSECDKCKIITESNPTYYNLAGCVEYKNEVGALTTSFMEIKPGALHKANGGYLILNVKDLLSNPFSWECLKRSLKTGTISIESINKQYGYLVTSTIKPEPIELDTKVILIGDNYFYSILYAHEEDFRNLFKIMADFDIEIDKNEENIYKTAQLIANKCKEENLKHFTKGAVEKIIEYSTRVSDSKDKLTAKFNKILDIIYESDAISDENQPYITEVDVKNAINQKKYRSNKYEEKLNEMFKDGTLLIDIGGEKVGQINGLAVMGTGEYSFGKPSKITASTYNGRRGVINIEREIKQSGSIHDKGVLILSGYLGSRYGKEKPLSITTSITFEQNYNGVDGDSASSTELYAIISSIANIPIKQYIAVTGSVSQKGEIQPIGGINEKIEGFFDVCKIKGFTGNQGVMMPIQNVKNLLLKDEVVEAVKQGKFNIYAIKSIEEGLEILTGKSMKEIDKLVNENLDRYRKSSKDDEDNKENKNNKESKDNDK</sequence>
<dbReference type="RefSeq" id="WP_180702634.1">
    <property type="nucleotide sequence ID" value="NZ_JAVSGX010000074.1"/>
</dbReference>
<name>A0A1V1HY61_9FIRM</name>
<comment type="similarity">
    <text evidence="2">Belongs to the peptidase S16 family.</text>
</comment>
<feature type="active site" evidence="2">
    <location>
        <position position="662"/>
    </location>
</feature>
<proteinExistence type="inferred from homology"/>
<dbReference type="Gene3D" id="1.10.8.60">
    <property type="match status" value="1"/>
</dbReference>
<dbReference type="PROSITE" id="PS51786">
    <property type="entry name" value="LON_PROTEOLYTIC"/>
    <property type="match status" value="1"/>
</dbReference>
<evidence type="ECO:0000259" key="4">
    <source>
        <dbReference type="PROSITE" id="PS51786"/>
    </source>
</evidence>
<dbReference type="InterPro" id="IPR027065">
    <property type="entry name" value="Lon_Prtase"/>
</dbReference>
<dbReference type="GO" id="GO:0005524">
    <property type="term" value="F:ATP binding"/>
    <property type="evidence" value="ECO:0007669"/>
    <property type="project" value="InterPro"/>
</dbReference>
<keyword evidence="6" id="KW-1185">Reference proteome</keyword>
<evidence type="ECO:0000313" key="6">
    <source>
        <dbReference type="Proteomes" id="UP000245622"/>
    </source>
</evidence>
<gene>
    <name evidence="5" type="ORF">CRIB_84</name>
</gene>
<dbReference type="Gene3D" id="3.30.230.10">
    <property type="match status" value="1"/>
</dbReference>
<feature type="active site" evidence="2">
    <location>
        <position position="705"/>
    </location>
</feature>
<feature type="domain" description="Lon proteolytic" evidence="4">
    <location>
        <begin position="572"/>
        <end position="767"/>
    </location>
</feature>
<dbReference type="GO" id="GO:0006508">
    <property type="term" value="P:proteolysis"/>
    <property type="evidence" value="ECO:0007669"/>
    <property type="project" value="UniProtKB-KW"/>
</dbReference>
<feature type="region of interest" description="Disordered" evidence="3">
    <location>
        <begin position="782"/>
        <end position="807"/>
    </location>
</feature>
<dbReference type="InterPro" id="IPR041699">
    <property type="entry name" value="AAA_32"/>
</dbReference>
<dbReference type="InterPro" id="IPR046844">
    <property type="entry name" value="Lon-like_helical"/>
</dbReference>
<dbReference type="InterPro" id="IPR027417">
    <property type="entry name" value="P-loop_NTPase"/>
</dbReference>
<dbReference type="InterPro" id="IPR020568">
    <property type="entry name" value="Ribosomal_Su5_D2-typ_SF"/>
</dbReference>
<dbReference type="GeneID" id="82204266"/>
<keyword evidence="2" id="KW-0378">Hydrolase</keyword>
<reference evidence="5 6" key="1">
    <citation type="submission" date="2014-04" db="EMBL/GenBank/DDBJ databases">
        <authorList>
            <person name="Hornung B.V."/>
        </authorList>
    </citation>
    <scope>NUCLEOTIDE SEQUENCE [LARGE SCALE GENOMIC DNA]</scope>
    <source>
        <strain evidence="5 6">CRIB</strain>
    </source>
</reference>
<dbReference type="AlphaFoldDB" id="A0A1V1HY61"/>
<dbReference type="InterPro" id="IPR008269">
    <property type="entry name" value="Lon_proteolytic"/>
</dbReference>
<dbReference type="GO" id="GO:0030163">
    <property type="term" value="P:protein catabolic process"/>
    <property type="evidence" value="ECO:0007669"/>
    <property type="project" value="InterPro"/>
</dbReference>
<dbReference type="Pfam" id="PF20436">
    <property type="entry name" value="LonB_AAA-LID"/>
    <property type="match status" value="1"/>
</dbReference>
<dbReference type="Pfam" id="PF05362">
    <property type="entry name" value="Lon_C"/>
    <property type="match status" value="1"/>
</dbReference>
<dbReference type="SUPFAM" id="SSF54211">
    <property type="entry name" value="Ribosomal protein S5 domain 2-like"/>
    <property type="match status" value="1"/>
</dbReference>
<dbReference type="EMBL" id="LN555523">
    <property type="protein sequence ID" value="CED92843.1"/>
    <property type="molecule type" value="Genomic_DNA"/>
</dbReference>
<organism evidence="5 6">
    <name type="scientific">Romboutsia ilealis</name>
    <dbReference type="NCBI Taxonomy" id="1115758"/>
    <lineage>
        <taxon>Bacteria</taxon>
        <taxon>Bacillati</taxon>
        <taxon>Bacillota</taxon>
        <taxon>Clostridia</taxon>
        <taxon>Peptostreptococcales</taxon>
        <taxon>Peptostreptococcaceae</taxon>
        <taxon>Romboutsia</taxon>
    </lineage>
</organism>
<accession>A0A1V1HY61</accession>
<dbReference type="InterPro" id="IPR014721">
    <property type="entry name" value="Ribsml_uS5_D2-typ_fold_subgr"/>
</dbReference>
<keyword evidence="1 2" id="KW-0645">Protease</keyword>
<dbReference type="Gene3D" id="3.40.50.300">
    <property type="entry name" value="P-loop containing nucleotide triphosphate hydrolases"/>
    <property type="match status" value="2"/>
</dbReference>
<dbReference type="Pfam" id="PF20437">
    <property type="entry name" value="LonC_helical"/>
    <property type="match status" value="1"/>
</dbReference>
<dbReference type="Pfam" id="PF13654">
    <property type="entry name" value="AAA_32"/>
    <property type="match status" value="1"/>
</dbReference>
<dbReference type="EC" id="3.4.21.53" evidence="2"/>
<protein>
    <recommendedName>
        <fullName evidence="2">endopeptidase La</fullName>
        <ecNumber evidence="2">3.4.21.53</ecNumber>
    </recommendedName>
</protein>
<dbReference type="KEGG" id="ril:CRIB_84"/>
<evidence type="ECO:0000256" key="1">
    <source>
        <dbReference type="ARBA" id="ARBA00022670"/>
    </source>
</evidence>
<dbReference type="Proteomes" id="UP000245622">
    <property type="component" value="Chromosome 1"/>
</dbReference>
<dbReference type="PRINTS" id="PR00830">
    <property type="entry name" value="ENDOLAPTASE"/>
</dbReference>
<evidence type="ECO:0000313" key="5">
    <source>
        <dbReference type="EMBL" id="CED92843.1"/>
    </source>
</evidence>
<evidence type="ECO:0000256" key="3">
    <source>
        <dbReference type="SAM" id="MobiDB-lite"/>
    </source>
</evidence>
<dbReference type="GO" id="GO:0004176">
    <property type="term" value="F:ATP-dependent peptidase activity"/>
    <property type="evidence" value="ECO:0007669"/>
    <property type="project" value="UniProtKB-UniRule"/>
</dbReference>
<comment type="catalytic activity">
    <reaction evidence="2">
        <text>Hydrolysis of proteins in presence of ATP.</text>
        <dbReference type="EC" id="3.4.21.53"/>
    </reaction>
</comment>
<keyword evidence="2" id="KW-0720">Serine protease</keyword>
<dbReference type="PANTHER" id="PTHR10046">
    <property type="entry name" value="ATP DEPENDENT LON PROTEASE FAMILY MEMBER"/>
    <property type="match status" value="1"/>
</dbReference>
<feature type="compositionally biased region" description="Basic and acidic residues" evidence="3">
    <location>
        <begin position="794"/>
        <end position="807"/>
    </location>
</feature>
<evidence type="ECO:0000256" key="2">
    <source>
        <dbReference type="PROSITE-ProRule" id="PRU01122"/>
    </source>
</evidence>
<dbReference type="GO" id="GO:0004252">
    <property type="term" value="F:serine-type endopeptidase activity"/>
    <property type="evidence" value="ECO:0007669"/>
    <property type="project" value="UniProtKB-UniRule"/>
</dbReference>
<dbReference type="InterPro" id="IPR046843">
    <property type="entry name" value="LonB_AAA-LID"/>
</dbReference>